<accession>A0A1L7WMT3</accession>
<organism evidence="2 3">
    <name type="scientific">Phialocephala subalpina</name>
    <dbReference type="NCBI Taxonomy" id="576137"/>
    <lineage>
        <taxon>Eukaryota</taxon>
        <taxon>Fungi</taxon>
        <taxon>Dikarya</taxon>
        <taxon>Ascomycota</taxon>
        <taxon>Pezizomycotina</taxon>
        <taxon>Leotiomycetes</taxon>
        <taxon>Helotiales</taxon>
        <taxon>Mollisiaceae</taxon>
        <taxon>Phialocephala</taxon>
        <taxon>Phialocephala fortinii species complex</taxon>
    </lineage>
</organism>
<keyword evidence="3" id="KW-1185">Reference proteome</keyword>
<gene>
    <name evidence="2" type="ORF">PAC_03972</name>
</gene>
<dbReference type="OrthoDB" id="5030973at2759"/>
<sequence>MDAKIPSTTDATSILSSYTSPETPFSLPTAPSLEITEETTIQVPENRSEAIPISFPPEAVPYSYIGPISPSTKTIKVVHKDIAPYLTDAGVRGLVMTVSHGSYNGKPATLVVFSFSFRSGDHGFRFKNANIKIQFSKHPSSRPEDTNPAVVKFAPRKIYGLPTKEGRKNTVGGELSLQIPAGPLTVGPTAKLERESEWEQTHRNKTVGNFWSSKHGTDWDVVYWDMKENKRTKEGIPDRLIVGVVVEREGAFMATVDVVVDTPVLNGAFGSPWERRRPVAFVPGVEMGEGVRTRRFGELTEGDWRKLVPFEEWESVLVGERLNNMALRTLVPGAWPGGPHAVKDEDNDEDVSFGTVEVDIGEGKSDDRRRHIEC</sequence>
<dbReference type="EMBL" id="FJOG01000004">
    <property type="protein sequence ID" value="CZR54089.1"/>
    <property type="molecule type" value="Genomic_DNA"/>
</dbReference>
<protein>
    <submittedName>
        <fullName evidence="2">Uncharacterized protein</fullName>
    </submittedName>
</protein>
<evidence type="ECO:0000256" key="1">
    <source>
        <dbReference type="SAM" id="MobiDB-lite"/>
    </source>
</evidence>
<evidence type="ECO:0000313" key="2">
    <source>
        <dbReference type="EMBL" id="CZR54089.1"/>
    </source>
</evidence>
<evidence type="ECO:0000313" key="3">
    <source>
        <dbReference type="Proteomes" id="UP000184330"/>
    </source>
</evidence>
<reference evidence="2 3" key="1">
    <citation type="submission" date="2016-03" db="EMBL/GenBank/DDBJ databases">
        <authorList>
            <person name="Ploux O."/>
        </authorList>
    </citation>
    <scope>NUCLEOTIDE SEQUENCE [LARGE SCALE GENOMIC DNA]</scope>
    <source>
        <strain evidence="2 3">UAMH 11012</strain>
    </source>
</reference>
<name>A0A1L7WMT3_9HELO</name>
<feature type="region of interest" description="Disordered" evidence="1">
    <location>
        <begin position="1"/>
        <end position="30"/>
    </location>
</feature>
<proteinExistence type="predicted"/>
<dbReference type="AlphaFoldDB" id="A0A1L7WMT3"/>
<dbReference type="Proteomes" id="UP000184330">
    <property type="component" value="Unassembled WGS sequence"/>
</dbReference>
<feature type="compositionally biased region" description="Polar residues" evidence="1">
    <location>
        <begin position="1"/>
        <end position="23"/>
    </location>
</feature>